<gene>
    <name evidence="1" type="ORF">SAMN05661044_00999</name>
</gene>
<dbReference type="OrthoDB" id="767554at2"/>
<reference evidence="2" key="1">
    <citation type="submission" date="2016-10" db="EMBL/GenBank/DDBJ databases">
        <authorList>
            <person name="Varghese N."/>
            <person name="Submissions S."/>
        </authorList>
    </citation>
    <scope>NUCLEOTIDE SEQUENCE [LARGE SCALE GENOMIC DNA]</scope>
    <source>
        <strain evidence="2">DSM 18733</strain>
    </source>
</reference>
<dbReference type="EMBL" id="FOAF01000001">
    <property type="protein sequence ID" value="SEK73302.1"/>
    <property type="molecule type" value="Genomic_DNA"/>
</dbReference>
<accession>A0A1H7JFQ1</accession>
<evidence type="ECO:0000313" key="2">
    <source>
        <dbReference type="Proteomes" id="UP000199421"/>
    </source>
</evidence>
<dbReference type="Proteomes" id="UP000199421">
    <property type="component" value="Unassembled WGS sequence"/>
</dbReference>
<dbReference type="RefSeq" id="WP_093319323.1">
    <property type="nucleotide sequence ID" value="NZ_FOAF01000001.1"/>
</dbReference>
<dbReference type="AlphaFoldDB" id="A0A1H7JFQ1"/>
<organism evidence="1 2">
    <name type="scientific">Olivibacter domesticus</name>
    <name type="common">Pseudosphingobacterium domesticum</name>
    <dbReference type="NCBI Taxonomy" id="407022"/>
    <lineage>
        <taxon>Bacteria</taxon>
        <taxon>Pseudomonadati</taxon>
        <taxon>Bacteroidota</taxon>
        <taxon>Sphingobacteriia</taxon>
        <taxon>Sphingobacteriales</taxon>
        <taxon>Sphingobacteriaceae</taxon>
        <taxon>Olivibacter</taxon>
    </lineage>
</organism>
<name>A0A1H7JFQ1_OLID1</name>
<sequence>MIVKIPYTQVVNIQLEFPLDVLVELSEERGLDSTVDEDVIPLVHKAILTQNIIIRNTELEILWGKGQLQQVLVYRVSLIAPPPTLNVGCIVNALRDARFSKGLCVKRRYENNNYQLLFQESE</sequence>
<protein>
    <submittedName>
        <fullName evidence="1">Uncharacterized protein</fullName>
    </submittedName>
</protein>
<evidence type="ECO:0000313" key="1">
    <source>
        <dbReference type="EMBL" id="SEK73302.1"/>
    </source>
</evidence>
<proteinExistence type="predicted"/>
<keyword evidence="2" id="KW-1185">Reference proteome</keyword>